<sequence length="274" mass="31287">MWERVSRRLESVRGELYLQADLKTVSLKPQIHARLRFQGAKAELNTCRFELAPTVTLNRSNTAPIRPRPTYVCRARIRTSPALYSLHRLFPFPSSNHTNRPILGRRARRAHRLDRRRRRRFRAIVGRAVPSNPSNPRPPPSRCVPARPHSTLHLRETFSSSSCIARERREVYKRHPGRLGLNGGGQFWLTCWTLRFQCWDGVYTIDESVPGFSFASKRGESRELVVGGGVELYAGARCADALCVAWVLDADHVEKESGRDGQARNRPGEVLRDE</sequence>
<keyword evidence="2" id="KW-1185">Reference proteome</keyword>
<evidence type="ECO:0000313" key="2">
    <source>
        <dbReference type="Proteomes" id="UP000815677"/>
    </source>
</evidence>
<name>A0ABQ0KVD1_MYCCL</name>
<gene>
    <name evidence="1" type="ORF">MCHLO_00603</name>
</gene>
<reference evidence="1" key="1">
    <citation type="submission" date="2014-09" db="EMBL/GenBank/DDBJ databases">
        <title>Genome sequence of the luminous mushroom Mycena chlorophos for searching fungal bioluminescence genes.</title>
        <authorList>
            <person name="Tanaka Y."/>
            <person name="Kasuga D."/>
            <person name="Oba Y."/>
            <person name="Hase S."/>
            <person name="Sato K."/>
            <person name="Oba Y."/>
            <person name="Sakakibara Y."/>
        </authorList>
    </citation>
    <scope>NUCLEOTIDE SEQUENCE</scope>
</reference>
<proteinExistence type="predicted"/>
<dbReference type="EMBL" id="DF838430">
    <property type="protein sequence ID" value="GAT42906.1"/>
    <property type="molecule type" value="Genomic_DNA"/>
</dbReference>
<evidence type="ECO:0000313" key="1">
    <source>
        <dbReference type="EMBL" id="GAT42906.1"/>
    </source>
</evidence>
<dbReference type="Proteomes" id="UP000815677">
    <property type="component" value="Unassembled WGS sequence"/>
</dbReference>
<accession>A0ABQ0KVD1</accession>
<organism evidence="1 2">
    <name type="scientific">Mycena chlorophos</name>
    <name type="common">Agaric fungus</name>
    <name type="synonym">Agaricus chlorophos</name>
    <dbReference type="NCBI Taxonomy" id="658473"/>
    <lineage>
        <taxon>Eukaryota</taxon>
        <taxon>Fungi</taxon>
        <taxon>Dikarya</taxon>
        <taxon>Basidiomycota</taxon>
        <taxon>Agaricomycotina</taxon>
        <taxon>Agaricomycetes</taxon>
        <taxon>Agaricomycetidae</taxon>
        <taxon>Agaricales</taxon>
        <taxon>Marasmiineae</taxon>
        <taxon>Mycenaceae</taxon>
        <taxon>Mycena</taxon>
    </lineage>
</organism>
<protein>
    <submittedName>
        <fullName evidence="1">Uncharacterized protein</fullName>
    </submittedName>
</protein>